<sequence>MFFWRDRTPISTITFRILWVIISLALYTMFFVIYVFNGKGFALSVFIFFAFITSTVLTLGMFELTINEETRKANLARVFLLIQSCFVLYYLVNGHLTLSGNSKSKSDDT</sequence>
<evidence type="ECO:0000313" key="2">
    <source>
        <dbReference type="EMBL" id="EJW02113.1"/>
    </source>
</evidence>
<evidence type="ECO:0000313" key="3">
    <source>
        <dbReference type="Proteomes" id="UP000003163"/>
    </source>
</evidence>
<keyword evidence="3" id="KW-1185">Reference proteome</keyword>
<comment type="caution">
    <text evidence="2">The sequence shown here is derived from an EMBL/GenBank/DDBJ whole genome shotgun (WGS) entry which is preliminary data.</text>
</comment>
<dbReference type="AlphaFoldDB" id="J8ZR08"/>
<reference evidence="2 3" key="1">
    <citation type="submission" date="2011-08" db="EMBL/GenBank/DDBJ databases">
        <authorList>
            <person name="Liu Z.J."/>
            <person name="Shi F.L."/>
            <person name="Lu J.Q."/>
            <person name="Li M."/>
            <person name="Wang Z.L."/>
        </authorList>
    </citation>
    <scope>NUCLEOTIDE SEQUENCE [LARGE SCALE GENOMIC DNA]</scope>
    <source>
        <strain evidence="2 3">USNM 41457</strain>
    </source>
</reference>
<protein>
    <submittedName>
        <fullName evidence="2">Uncharacterized protein</fullName>
    </submittedName>
</protein>
<gene>
    <name evidence="2" type="ORF">EDEG_03431</name>
</gene>
<dbReference type="Proteomes" id="UP000003163">
    <property type="component" value="Unassembled WGS sequence"/>
</dbReference>
<dbReference type="EMBL" id="AFBI03000089">
    <property type="protein sequence ID" value="EJW02113.1"/>
    <property type="molecule type" value="Genomic_DNA"/>
</dbReference>
<feature type="transmembrane region" description="Helical" evidence="1">
    <location>
        <begin position="12"/>
        <end position="35"/>
    </location>
</feature>
<dbReference type="HOGENOM" id="CLU_2183902_0_0_1"/>
<dbReference type="InParanoid" id="J8ZR08"/>
<dbReference type="VEuPathDB" id="MicrosporidiaDB:EDEG_03431"/>
<keyword evidence="1" id="KW-0812">Transmembrane</keyword>
<name>J8ZR08_EDHAE</name>
<proteinExistence type="predicted"/>
<reference evidence="3" key="2">
    <citation type="submission" date="2015-07" db="EMBL/GenBank/DDBJ databases">
        <title>Contrasting host-pathogen interactions and genome evolution in two generalist and specialist microsporidian pathogens of mosquitoes.</title>
        <authorList>
            <consortium name="The Broad Institute Genomics Platform"/>
            <consortium name="The Broad Institute Genome Sequencing Center for Infectious Disease"/>
            <person name="Cuomo C.A."/>
            <person name="Sanscrainte N.D."/>
            <person name="Goldberg J.M."/>
            <person name="Heiman D."/>
            <person name="Young S."/>
            <person name="Zeng Q."/>
            <person name="Becnel J.J."/>
            <person name="Birren B.W."/>
        </authorList>
    </citation>
    <scope>NUCLEOTIDE SEQUENCE [LARGE SCALE GENOMIC DNA]</scope>
    <source>
        <strain evidence="3">USNM 41457</strain>
    </source>
</reference>
<organism evidence="2 3">
    <name type="scientific">Edhazardia aedis (strain USNM 41457)</name>
    <name type="common">Microsporidian parasite</name>
    <dbReference type="NCBI Taxonomy" id="1003232"/>
    <lineage>
        <taxon>Eukaryota</taxon>
        <taxon>Fungi</taxon>
        <taxon>Fungi incertae sedis</taxon>
        <taxon>Microsporidia</taxon>
        <taxon>Edhazardia</taxon>
    </lineage>
</organism>
<keyword evidence="1" id="KW-0472">Membrane</keyword>
<accession>J8ZR08</accession>
<evidence type="ECO:0000256" key="1">
    <source>
        <dbReference type="SAM" id="Phobius"/>
    </source>
</evidence>
<keyword evidence="1" id="KW-1133">Transmembrane helix</keyword>
<feature type="transmembrane region" description="Helical" evidence="1">
    <location>
        <begin position="41"/>
        <end position="62"/>
    </location>
</feature>
<feature type="transmembrane region" description="Helical" evidence="1">
    <location>
        <begin position="74"/>
        <end position="92"/>
    </location>
</feature>